<keyword evidence="8" id="KW-0349">Heme</keyword>
<dbReference type="InParanoid" id="J4GV08"/>
<dbReference type="SUPFAM" id="SSF48264">
    <property type="entry name" value="Cytochrome P450"/>
    <property type="match status" value="1"/>
</dbReference>
<evidence type="ECO:0000256" key="5">
    <source>
        <dbReference type="ARBA" id="ARBA00023002"/>
    </source>
</evidence>
<comment type="pathway">
    <text evidence="2">Secondary metabolite biosynthesis.</text>
</comment>
<feature type="binding site" description="axial binding residue" evidence="8">
    <location>
        <position position="526"/>
    </location>
    <ligand>
        <name>heme</name>
        <dbReference type="ChEBI" id="CHEBI:30413"/>
    </ligand>
    <ligandPart>
        <name>Fe</name>
        <dbReference type="ChEBI" id="CHEBI:18248"/>
    </ligandPart>
</feature>
<keyword evidence="9" id="KW-1133">Transmembrane helix</keyword>
<evidence type="ECO:0000256" key="6">
    <source>
        <dbReference type="ARBA" id="ARBA00023004"/>
    </source>
</evidence>
<comment type="cofactor">
    <cofactor evidence="1 8">
        <name>heme</name>
        <dbReference type="ChEBI" id="CHEBI:30413"/>
    </cofactor>
</comment>
<dbReference type="GO" id="GO:0004497">
    <property type="term" value="F:monooxygenase activity"/>
    <property type="evidence" value="ECO:0007669"/>
    <property type="project" value="UniProtKB-KW"/>
</dbReference>
<name>J4GV08_9APHY</name>
<dbReference type="PRINTS" id="PR00463">
    <property type="entry name" value="EP450I"/>
</dbReference>
<keyword evidence="4 8" id="KW-0479">Metal-binding</keyword>
<evidence type="ECO:0000256" key="9">
    <source>
        <dbReference type="SAM" id="Phobius"/>
    </source>
</evidence>
<reference evidence="10 11" key="1">
    <citation type="journal article" date="2012" name="Appl. Environ. Microbiol.">
        <title>Short-read sequencing for genomic analysis of the brown rot fungus Fibroporia radiculosa.</title>
        <authorList>
            <person name="Tang J.D."/>
            <person name="Perkins A.D."/>
            <person name="Sonstegard T.S."/>
            <person name="Schroeder S.G."/>
            <person name="Burgess S.C."/>
            <person name="Diehl S.V."/>
        </authorList>
    </citation>
    <scope>NUCLEOTIDE SEQUENCE [LARGE SCALE GENOMIC DNA]</scope>
    <source>
        <strain evidence="10 11">TFFH 294</strain>
    </source>
</reference>
<dbReference type="InterPro" id="IPR002401">
    <property type="entry name" value="Cyt_P450_E_grp-I"/>
</dbReference>
<dbReference type="GeneID" id="24100156"/>
<dbReference type="OrthoDB" id="6692864at2759"/>
<dbReference type="AlphaFoldDB" id="J4GV08"/>
<dbReference type="RefSeq" id="XP_012184528.1">
    <property type="nucleotide sequence ID" value="XM_012329138.1"/>
</dbReference>
<accession>J4GV08</accession>
<evidence type="ECO:0000256" key="2">
    <source>
        <dbReference type="ARBA" id="ARBA00005179"/>
    </source>
</evidence>
<evidence type="ECO:0000256" key="4">
    <source>
        <dbReference type="ARBA" id="ARBA00022723"/>
    </source>
</evidence>
<protein>
    <recommendedName>
        <fullName evidence="12">Cytochrome P450</fullName>
    </recommendedName>
</protein>
<sequence>MPTITEMSVEGMVAPAALGFLSYLVFKKLEPTDMVSLVALLGIIPAIPVSILYPPLDSMLLAVVVSYAIYYGVLTASIVTYRLSPMHPLAKYPGPLACKVSKLWLVYVASGGRQYSYFYKVHKKYGPIVRIGAPNSVLFELTFEANNSGWHPGPNELSIVDATLLPSILGANGMPKGPMWEGRRFTKEKGAGEKTIKGNLINTRNTQHHAEERQVWNRAFSTASVKKYEPIVIRRAAQLVEALKTKCGEAETKGAQVNMSDWLSFFSFDFMGDFVFSGPFDLLRDGDANGLVRLMELGLYPPALTQHIPWCIQAVLRLPFFGKQAKKLGEFTYRQVKKRMSDGSFHDDLFYYLSDESRQKSEPVPMGALLSNSILAIVAGSDTTAAALSNTLYLLVSHPECYERLQSELDNLFPLGKGEPTDTAKLAQMEFLNAVINESLRIQPPVRTSLQRAPEAGSGGHMIGSDMFISEGTAVYVPPYVYHRDPRYFSPDPDRFWPERWLSRGETGVVLDTNAFIPFSTGPANCVGRSLALVELRMVLAYLLQAFEFRFAEGYDRRVYEDSLQDFLVTHRGPLPLVLTPRVAH</sequence>
<dbReference type="GO" id="GO:0005506">
    <property type="term" value="F:iron ion binding"/>
    <property type="evidence" value="ECO:0007669"/>
    <property type="project" value="InterPro"/>
</dbReference>
<dbReference type="InterPro" id="IPR001128">
    <property type="entry name" value="Cyt_P450"/>
</dbReference>
<keyword evidence="11" id="KW-1185">Reference proteome</keyword>
<feature type="transmembrane region" description="Helical" evidence="9">
    <location>
        <begin position="6"/>
        <end position="26"/>
    </location>
</feature>
<keyword evidence="9" id="KW-0472">Membrane</keyword>
<comment type="similarity">
    <text evidence="3">Belongs to the cytochrome P450 family.</text>
</comment>
<dbReference type="HOGENOM" id="CLU_001570_14_10_1"/>
<dbReference type="CDD" id="cd11061">
    <property type="entry name" value="CYP67-like"/>
    <property type="match status" value="1"/>
</dbReference>
<dbReference type="InterPro" id="IPR050121">
    <property type="entry name" value="Cytochrome_P450_monoxygenase"/>
</dbReference>
<dbReference type="InterPro" id="IPR036396">
    <property type="entry name" value="Cyt_P450_sf"/>
</dbReference>
<evidence type="ECO:0000313" key="11">
    <source>
        <dbReference type="Proteomes" id="UP000006352"/>
    </source>
</evidence>
<evidence type="ECO:0000256" key="8">
    <source>
        <dbReference type="PIRSR" id="PIRSR602401-1"/>
    </source>
</evidence>
<dbReference type="Pfam" id="PF00067">
    <property type="entry name" value="p450"/>
    <property type="match status" value="1"/>
</dbReference>
<keyword evidence="9" id="KW-0812">Transmembrane</keyword>
<evidence type="ECO:0000313" key="10">
    <source>
        <dbReference type="EMBL" id="CCM05245.1"/>
    </source>
</evidence>
<feature type="transmembrane region" description="Helical" evidence="9">
    <location>
        <begin position="59"/>
        <end position="81"/>
    </location>
</feature>
<dbReference type="Gene3D" id="1.10.630.10">
    <property type="entry name" value="Cytochrome P450"/>
    <property type="match status" value="1"/>
</dbReference>
<dbReference type="GO" id="GO:0016705">
    <property type="term" value="F:oxidoreductase activity, acting on paired donors, with incorporation or reduction of molecular oxygen"/>
    <property type="evidence" value="ECO:0007669"/>
    <property type="project" value="InterPro"/>
</dbReference>
<evidence type="ECO:0000256" key="1">
    <source>
        <dbReference type="ARBA" id="ARBA00001971"/>
    </source>
</evidence>
<dbReference type="PANTHER" id="PTHR24305">
    <property type="entry name" value="CYTOCHROME P450"/>
    <property type="match status" value="1"/>
</dbReference>
<evidence type="ECO:0000256" key="7">
    <source>
        <dbReference type="ARBA" id="ARBA00023033"/>
    </source>
</evidence>
<evidence type="ECO:0008006" key="12">
    <source>
        <dbReference type="Google" id="ProtNLM"/>
    </source>
</evidence>
<keyword evidence="6 8" id="KW-0408">Iron</keyword>
<dbReference type="GO" id="GO:0020037">
    <property type="term" value="F:heme binding"/>
    <property type="evidence" value="ECO:0007669"/>
    <property type="project" value="InterPro"/>
</dbReference>
<organism evidence="10 11">
    <name type="scientific">Fibroporia radiculosa</name>
    <dbReference type="NCBI Taxonomy" id="599839"/>
    <lineage>
        <taxon>Eukaryota</taxon>
        <taxon>Fungi</taxon>
        <taxon>Dikarya</taxon>
        <taxon>Basidiomycota</taxon>
        <taxon>Agaricomycotina</taxon>
        <taxon>Agaricomycetes</taxon>
        <taxon>Polyporales</taxon>
        <taxon>Fibroporiaceae</taxon>
        <taxon>Fibroporia</taxon>
    </lineage>
</organism>
<dbReference type="Proteomes" id="UP000006352">
    <property type="component" value="Unassembled WGS sequence"/>
</dbReference>
<dbReference type="STRING" id="599839.J4GV08"/>
<dbReference type="PRINTS" id="PR00385">
    <property type="entry name" value="P450"/>
</dbReference>
<keyword evidence="7" id="KW-0503">Monooxygenase</keyword>
<gene>
    <name evidence="10" type="ORF">FIBRA_07455</name>
</gene>
<keyword evidence="5" id="KW-0560">Oxidoreductase</keyword>
<evidence type="ECO:0000256" key="3">
    <source>
        <dbReference type="ARBA" id="ARBA00010617"/>
    </source>
</evidence>
<proteinExistence type="inferred from homology"/>
<feature type="transmembrane region" description="Helical" evidence="9">
    <location>
        <begin position="35"/>
        <end position="53"/>
    </location>
</feature>
<dbReference type="PANTHER" id="PTHR24305:SF187">
    <property type="entry name" value="P450, PUTATIVE (EUROFUNG)-RELATED"/>
    <property type="match status" value="1"/>
</dbReference>
<dbReference type="EMBL" id="HE797183">
    <property type="protein sequence ID" value="CCM05245.1"/>
    <property type="molecule type" value="Genomic_DNA"/>
</dbReference>